<dbReference type="EMBL" id="JARZHI010000008">
    <property type="protein sequence ID" value="MDI1430387.1"/>
    <property type="molecule type" value="Genomic_DNA"/>
</dbReference>
<comment type="caution">
    <text evidence="1">The sequence shown here is derived from an EMBL/GenBank/DDBJ whole genome shotgun (WGS) entry which is preliminary data.</text>
</comment>
<dbReference type="RefSeq" id="WP_136968633.1">
    <property type="nucleotide sequence ID" value="NZ_JARZHI010000008.1"/>
</dbReference>
<evidence type="ECO:0008006" key="3">
    <source>
        <dbReference type="Google" id="ProtNLM"/>
    </source>
</evidence>
<sequence length="554" mass="60821">MSAEERITSLAARAFPRARARYSPYLLLGEPVVDPEGETFARIDLTSRTIRLGARPITEAALEDALEALIAHEIGHHVAFPGSPVEHARLLLLERTFLPRLPRSLTGPFYDLLVDERLGQGGLPSIEDDLCRILAARGARSPDDMLFTFQRAVMEELWQRREGELLGTTAAAFERAFPDHRLDAKLVAQNLFAFAPDVTLQYLYFASIAWRYAMASPAPKHTGGGDCAEGELSAEDLAAALVPKKSEKAAIERAIREGFFPKDLAEKLADQSLERRAGAMPGDGAGKSELLTTAMAAHYRREAEKYLFRPPPARVWADALVPTTHLEWEPGDPVADIDWVATLLRRGETLGAAMPLLRERIADEEGQSTPSFLGRTEIYLDVSGSMPDPKRALNAMTLAAQILATGTIRAGGAARALVYSMGHEKAWDFCRSERVLSKFLMRYIGGGTHFPFDILAASVEETRDEQPIRVVITDSDFDANYDAARQNAAIFARAAERSPAFVLLLHAPSREKVRRYEQAGARVVAVRALGDFPRVAAELAFSLFDDPGTTNPSG</sequence>
<name>A0ABT6NPY2_9BACT</name>
<keyword evidence="2" id="KW-1185">Reference proteome</keyword>
<gene>
    <name evidence="1" type="ORF">QHF89_12805</name>
</gene>
<organism evidence="1 2">
    <name type="scientific">Polyangium sorediatum</name>
    <dbReference type="NCBI Taxonomy" id="889274"/>
    <lineage>
        <taxon>Bacteria</taxon>
        <taxon>Pseudomonadati</taxon>
        <taxon>Myxococcota</taxon>
        <taxon>Polyangia</taxon>
        <taxon>Polyangiales</taxon>
        <taxon>Polyangiaceae</taxon>
        <taxon>Polyangium</taxon>
    </lineage>
</organism>
<reference evidence="1 2" key="1">
    <citation type="submission" date="2023-04" db="EMBL/GenBank/DDBJ databases">
        <title>The genome sequence of Polyangium sorediatum DSM14670.</title>
        <authorList>
            <person name="Zhang X."/>
        </authorList>
    </citation>
    <scope>NUCLEOTIDE SEQUENCE [LARGE SCALE GENOMIC DNA]</scope>
    <source>
        <strain evidence="1 2">DSM 14670</strain>
    </source>
</reference>
<evidence type="ECO:0000313" key="2">
    <source>
        <dbReference type="Proteomes" id="UP001160301"/>
    </source>
</evidence>
<dbReference type="Proteomes" id="UP001160301">
    <property type="component" value="Unassembled WGS sequence"/>
</dbReference>
<proteinExistence type="predicted"/>
<protein>
    <recommendedName>
        <fullName evidence="3">VWA domain-containing protein</fullName>
    </recommendedName>
</protein>
<evidence type="ECO:0000313" key="1">
    <source>
        <dbReference type="EMBL" id="MDI1430387.1"/>
    </source>
</evidence>
<accession>A0ABT6NPY2</accession>